<evidence type="ECO:0000259" key="1">
    <source>
        <dbReference type="Pfam" id="PF13577"/>
    </source>
</evidence>
<dbReference type="AlphaFoldDB" id="X0Q518"/>
<dbReference type="EMBL" id="BAWF01000104">
    <property type="protein sequence ID" value="GAF51489.1"/>
    <property type="molecule type" value="Genomic_DNA"/>
</dbReference>
<evidence type="ECO:0000313" key="3">
    <source>
        <dbReference type="Proteomes" id="UP000019491"/>
    </source>
</evidence>
<dbReference type="Pfam" id="PF13577">
    <property type="entry name" value="SnoaL_4"/>
    <property type="match status" value="1"/>
</dbReference>
<accession>X0Q518</accession>
<organism evidence="2 3">
    <name type="scientific">Rhodococcus wratislaviensis NBRC 100605</name>
    <dbReference type="NCBI Taxonomy" id="1219028"/>
    <lineage>
        <taxon>Bacteria</taxon>
        <taxon>Bacillati</taxon>
        <taxon>Actinomycetota</taxon>
        <taxon>Actinomycetes</taxon>
        <taxon>Mycobacteriales</taxon>
        <taxon>Nocardiaceae</taxon>
        <taxon>Rhodococcus</taxon>
    </lineage>
</organism>
<feature type="domain" description="SnoaL-like" evidence="1">
    <location>
        <begin position="85"/>
        <end position="238"/>
    </location>
</feature>
<sequence>MIFCRHVEEAIAIAKQSDSGAGGRPQAPFKPLDPGCEMGPEDLAKHLPEPVMIREALSQIGGVTMETSRRADAQTKGLEERIALLEAERDCRELLARYGFYADHGLSDEWVDLYTEDAVMDFWYFEDDEYFDDEMQPRDVDLRTLSLPLKNGRFVGRKELFDCINAPRHLRIIDRAQHQMDGHASIFRLMDDETAVIVSNSLVVARSEGHHAPVVQYQNYCLNRWTFRRVDGRWLIAENLRRPMGSGGASELLAGI</sequence>
<dbReference type="SUPFAM" id="SSF54427">
    <property type="entry name" value="NTF2-like"/>
    <property type="match status" value="1"/>
</dbReference>
<protein>
    <recommendedName>
        <fullName evidence="1">SnoaL-like domain-containing protein</fullName>
    </recommendedName>
</protein>
<gene>
    <name evidence="2" type="ORF">RW1_104_00010</name>
</gene>
<proteinExistence type="predicted"/>
<dbReference type="InterPro" id="IPR032710">
    <property type="entry name" value="NTF2-like_dom_sf"/>
</dbReference>
<dbReference type="Proteomes" id="UP000019491">
    <property type="component" value="Unassembled WGS sequence"/>
</dbReference>
<dbReference type="InterPro" id="IPR037401">
    <property type="entry name" value="SnoaL-like"/>
</dbReference>
<name>X0Q518_RHOWR</name>
<reference evidence="2 3" key="1">
    <citation type="submission" date="2014-02" db="EMBL/GenBank/DDBJ databases">
        <title>Whole genome shotgun sequence of Rhodococcus wratislaviensis NBRC 100605.</title>
        <authorList>
            <person name="Hosoyama A."/>
            <person name="Tsuchikane K."/>
            <person name="Yoshida I."/>
            <person name="Ohji S."/>
            <person name="Ichikawa N."/>
            <person name="Yamazoe A."/>
            <person name="Fujita N."/>
        </authorList>
    </citation>
    <scope>NUCLEOTIDE SEQUENCE [LARGE SCALE GENOMIC DNA]</scope>
    <source>
        <strain evidence="2 3">NBRC 100605</strain>
    </source>
</reference>
<keyword evidence="3" id="KW-1185">Reference proteome</keyword>
<comment type="caution">
    <text evidence="2">The sequence shown here is derived from an EMBL/GenBank/DDBJ whole genome shotgun (WGS) entry which is preliminary data.</text>
</comment>
<dbReference type="Gene3D" id="3.10.450.50">
    <property type="match status" value="1"/>
</dbReference>
<evidence type="ECO:0000313" key="2">
    <source>
        <dbReference type="EMBL" id="GAF51489.1"/>
    </source>
</evidence>